<accession>A0AA37F523</accession>
<comment type="caution">
    <text evidence="1">The sequence shown here is derived from an EMBL/GenBank/DDBJ whole genome shotgun (WGS) entry which is preliminary data.</text>
</comment>
<dbReference type="RefSeq" id="WP_191895538.1">
    <property type="nucleotide sequence ID" value="NZ_BMQD01000009.1"/>
</dbReference>
<proteinExistence type="predicted"/>
<organism evidence="1 2">
    <name type="scientific">Planomonospora parontospora</name>
    <dbReference type="NCBI Taxonomy" id="58119"/>
    <lineage>
        <taxon>Bacteria</taxon>
        <taxon>Bacillati</taxon>
        <taxon>Actinomycetota</taxon>
        <taxon>Actinomycetes</taxon>
        <taxon>Streptosporangiales</taxon>
        <taxon>Streptosporangiaceae</taxon>
        <taxon>Planomonospora</taxon>
    </lineage>
</organism>
<evidence type="ECO:0000313" key="1">
    <source>
        <dbReference type="EMBL" id="GGK70927.1"/>
    </source>
</evidence>
<protein>
    <submittedName>
        <fullName evidence="1">Uncharacterized protein</fullName>
    </submittedName>
</protein>
<evidence type="ECO:0000313" key="2">
    <source>
        <dbReference type="Proteomes" id="UP000627984"/>
    </source>
</evidence>
<gene>
    <name evidence="1" type="ORF">GCM10010126_33070</name>
</gene>
<dbReference type="EMBL" id="BMQD01000009">
    <property type="protein sequence ID" value="GGK70927.1"/>
    <property type="molecule type" value="Genomic_DNA"/>
</dbReference>
<dbReference type="Proteomes" id="UP000627984">
    <property type="component" value="Unassembled WGS sequence"/>
</dbReference>
<reference evidence="1" key="2">
    <citation type="submission" date="2022-09" db="EMBL/GenBank/DDBJ databases">
        <authorList>
            <person name="Sun Q."/>
            <person name="Ohkuma M."/>
        </authorList>
    </citation>
    <scope>NUCLEOTIDE SEQUENCE</scope>
    <source>
        <strain evidence="1">JCM 3093</strain>
    </source>
</reference>
<sequence>MKTEVYLSVFAEKQAETLRGADLGIFTGFVDWGGCVFGPAERRSSGREERSGFRP</sequence>
<reference evidence="1" key="1">
    <citation type="journal article" date="2014" name="Int. J. Syst. Evol. Microbiol.">
        <title>Complete genome sequence of Corynebacterium casei LMG S-19264T (=DSM 44701T), isolated from a smear-ripened cheese.</title>
        <authorList>
            <consortium name="US DOE Joint Genome Institute (JGI-PGF)"/>
            <person name="Walter F."/>
            <person name="Albersmeier A."/>
            <person name="Kalinowski J."/>
            <person name="Ruckert C."/>
        </authorList>
    </citation>
    <scope>NUCLEOTIDE SEQUENCE</scope>
    <source>
        <strain evidence="1">JCM 3093</strain>
    </source>
</reference>
<name>A0AA37F523_9ACTN</name>
<dbReference type="AlphaFoldDB" id="A0AA37F523"/>